<dbReference type="RefSeq" id="WP_091744944.1">
    <property type="nucleotide sequence ID" value="NZ_FODY01000005.1"/>
</dbReference>
<name>A0A1H8SS92_9FIRM</name>
<dbReference type="InterPro" id="IPR000189">
    <property type="entry name" value="Transglyc_AS"/>
</dbReference>
<dbReference type="Pfam" id="PF01464">
    <property type="entry name" value="SLT"/>
    <property type="match status" value="1"/>
</dbReference>
<evidence type="ECO:0000259" key="2">
    <source>
        <dbReference type="Pfam" id="PF01464"/>
    </source>
</evidence>
<evidence type="ECO:0000313" key="3">
    <source>
        <dbReference type="EMBL" id="SEO81511.1"/>
    </source>
</evidence>
<dbReference type="InterPro" id="IPR008258">
    <property type="entry name" value="Transglycosylase_SLT_dom_1"/>
</dbReference>
<dbReference type="STRING" id="112903.SAMN04490178_105174"/>
<dbReference type="CDD" id="cd00254">
    <property type="entry name" value="LT-like"/>
    <property type="match status" value="1"/>
</dbReference>
<dbReference type="AlphaFoldDB" id="A0A1H8SS92"/>
<dbReference type="OrthoDB" id="9815002at2"/>
<keyword evidence="4" id="KW-1185">Reference proteome</keyword>
<feature type="domain" description="Transglycosylase SLT" evidence="2">
    <location>
        <begin position="69"/>
        <end position="174"/>
    </location>
</feature>
<protein>
    <submittedName>
        <fullName evidence="3">Transglycosylase SLT domain-containing protein</fullName>
    </submittedName>
</protein>
<dbReference type="Proteomes" id="UP000198847">
    <property type="component" value="Unassembled WGS sequence"/>
</dbReference>
<gene>
    <name evidence="3" type="ORF">SAMN04490178_105174</name>
</gene>
<evidence type="ECO:0000256" key="1">
    <source>
        <dbReference type="ARBA" id="ARBA00007734"/>
    </source>
</evidence>
<organism evidence="3 4">
    <name type="scientific">Propionispora vibrioides</name>
    <dbReference type="NCBI Taxonomy" id="112903"/>
    <lineage>
        <taxon>Bacteria</taxon>
        <taxon>Bacillati</taxon>
        <taxon>Bacillota</taxon>
        <taxon>Negativicutes</taxon>
        <taxon>Selenomonadales</taxon>
        <taxon>Sporomusaceae</taxon>
        <taxon>Propionispora</taxon>
    </lineage>
</organism>
<dbReference type="GO" id="GO:0000270">
    <property type="term" value="P:peptidoglycan metabolic process"/>
    <property type="evidence" value="ECO:0007669"/>
    <property type="project" value="InterPro"/>
</dbReference>
<reference evidence="3 4" key="1">
    <citation type="submission" date="2016-10" db="EMBL/GenBank/DDBJ databases">
        <authorList>
            <person name="de Groot N.N."/>
        </authorList>
    </citation>
    <scope>NUCLEOTIDE SEQUENCE [LARGE SCALE GENOMIC DNA]</scope>
    <source>
        <strain evidence="3 4">DSM 13305</strain>
    </source>
</reference>
<dbReference type="PANTHER" id="PTHR37423:SF2">
    <property type="entry name" value="MEMBRANE-BOUND LYTIC MUREIN TRANSGLYCOSYLASE C"/>
    <property type="match status" value="1"/>
</dbReference>
<dbReference type="Gene3D" id="1.10.530.10">
    <property type="match status" value="1"/>
</dbReference>
<dbReference type="EMBL" id="FODY01000005">
    <property type="protein sequence ID" value="SEO81511.1"/>
    <property type="molecule type" value="Genomic_DNA"/>
</dbReference>
<dbReference type="GO" id="GO:0016020">
    <property type="term" value="C:membrane"/>
    <property type="evidence" value="ECO:0007669"/>
    <property type="project" value="InterPro"/>
</dbReference>
<dbReference type="PROSITE" id="PS00922">
    <property type="entry name" value="TRANSGLYCOSYLASE"/>
    <property type="match status" value="1"/>
</dbReference>
<dbReference type="SUPFAM" id="SSF53955">
    <property type="entry name" value="Lysozyme-like"/>
    <property type="match status" value="1"/>
</dbReference>
<sequence>MDGISSVLQRIAAIEKRFAPNPTEESNFADYMKTANNQLSSGEKATAVQSASSASAWKNVPAASLEGMIYAAATKYGVDPKLATAVATVESGLTADAVSPAGAVGVMQLMPDTAKALGVRNLSDPRENIDGGVHYLKDLLTMFQGDARKALAAYNAGPQAVKNYGGVPPYRETQNYVSKVLSLYNQ</sequence>
<accession>A0A1H8SS92</accession>
<evidence type="ECO:0000313" key="4">
    <source>
        <dbReference type="Proteomes" id="UP000198847"/>
    </source>
</evidence>
<comment type="similarity">
    <text evidence="1">Belongs to the transglycosylase Slt family.</text>
</comment>
<dbReference type="InterPro" id="IPR023346">
    <property type="entry name" value="Lysozyme-like_dom_sf"/>
</dbReference>
<proteinExistence type="inferred from homology"/>
<dbReference type="PANTHER" id="PTHR37423">
    <property type="entry name" value="SOLUBLE LYTIC MUREIN TRANSGLYCOSYLASE-RELATED"/>
    <property type="match status" value="1"/>
</dbReference>
<dbReference type="GO" id="GO:0008933">
    <property type="term" value="F:peptidoglycan lytic transglycosylase activity"/>
    <property type="evidence" value="ECO:0007669"/>
    <property type="project" value="InterPro"/>
</dbReference>